<feature type="transmembrane region" description="Helical" evidence="1">
    <location>
        <begin position="95"/>
        <end position="117"/>
    </location>
</feature>
<dbReference type="Proteomes" id="UP000823858">
    <property type="component" value="Unassembled WGS sequence"/>
</dbReference>
<feature type="transmembrane region" description="Helical" evidence="1">
    <location>
        <begin position="477"/>
        <end position="497"/>
    </location>
</feature>
<reference evidence="2" key="2">
    <citation type="submission" date="2021-04" db="EMBL/GenBank/DDBJ databases">
        <authorList>
            <person name="Gilroy R."/>
        </authorList>
    </citation>
    <scope>NUCLEOTIDE SEQUENCE</scope>
    <source>
        <strain evidence="2">ChiHjej13B12-4958</strain>
    </source>
</reference>
<feature type="transmembrane region" description="Helical" evidence="1">
    <location>
        <begin position="254"/>
        <end position="274"/>
    </location>
</feature>
<proteinExistence type="predicted"/>
<name>A0A9D2TML8_9CORY</name>
<feature type="transmembrane region" description="Helical" evidence="1">
    <location>
        <begin position="35"/>
        <end position="55"/>
    </location>
</feature>
<keyword evidence="1" id="KW-0472">Membrane</keyword>
<feature type="transmembrane region" description="Helical" evidence="1">
    <location>
        <begin position="316"/>
        <end position="335"/>
    </location>
</feature>
<comment type="caution">
    <text evidence="2">The sequence shown here is derived from an EMBL/GenBank/DDBJ whole genome shotgun (WGS) entry which is preliminary data.</text>
</comment>
<feature type="transmembrane region" description="Helical" evidence="1">
    <location>
        <begin position="143"/>
        <end position="166"/>
    </location>
</feature>
<reference evidence="2" key="1">
    <citation type="journal article" date="2021" name="PeerJ">
        <title>Extensive microbial diversity within the chicken gut microbiome revealed by metagenomics and culture.</title>
        <authorList>
            <person name="Gilroy R."/>
            <person name="Ravi A."/>
            <person name="Getino M."/>
            <person name="Pursley I."/>
            <person name="Horton D.L."/>
            <person name="Alikhan N.F."/>
            <person name="Baker D."/>
            <person name="Gharbi K."/>
            <person name="Hall N."/>
            <person name="Watson M."/>
            <person name="Adriaenssens E.M."/>
            <person name="Foster-Nyarko E."/>
            <person name="Jarju S."/>
            <person name="Secka A."/>
            <person name="Antonio M."/>
            <person name="Oren A."/>
            <person name="Chaudhuri R.R."/>
            <person name="La Ragione R."/>
            <person name="Hildebrand F."/>
            <person name="Pallen M.J."/>
        </authorList>
    </citation>
    <scope>NUCLEOTIDE SEQUENCE</scope>
    <source>
        <strain evidence="2">ChiHjej13B12-4958</strain>
    </source>
</reference>
<feature type="transmembrane region" description="Helical" evidence="1">
    <location>
        <begin position="172"/>
        <end position="195"/>
    </location>
</feature>
<gene>
    <name evidence="2" type="ORF">H9751_00020</name>
</gene>
<feature type="transmembrane region" description="Helical" evidence="1">
    <location>
        <begin position="355"/>
        <end position="378"/>
    </location>
</feature>
<dbReference type="EMBL" id="DWVP01000001">
    <property type="protein sequence ID" value="HJC83952.1"/>
    <property type="molecule type" value="Genomic_DNA"/>
</dbReference>
<evidence type="ECO:0000313" key="3">
    <source>
        <dbReference type="Proteomes" id="UP000823858"/>
    </source>
</evidence>
<evidence type="ECO:0000256" key="1">
    <source>
        <dbReference type="SAM" id="Phobius"/>
    </source>
</evidence>
<feature type="transmembrane region" description="Helical" evidence="1">
    <location>
        <begin position="408"/>
        <end position="433"/>
    </location>
</feature>
<feature type="transmembrane region" description="Helical" evidence="1">
    <location>
        <begin position="523"/>
        <end position="541"/>
    </location>
</feature>
<evidence type="ECO:0000313" key="2">
    <source>
        <dbReference type="EMBL" id="HJC83952.1"/>
    </source>
</evidence>
<keyword evidence="1" id="KW-1133">Transmembrane helix</keyword>
<keyword evidence="1" id="KW-0812">Transmembrane</keyword>
<feature type="transmembrane region" description="Helical" evidence="1">
    <location>
        <begin position="202"/>
        <end position="220"/>
    </location>
</feature>
<organism evidence="2 3">
    <name type="scientific">Candidatus Corynebacterium faecigallinarum</name>
    <dbReference type="NCBI Taxonomy" id="2838528"/>
    <lineage>
        <taxon>Bacteria</taxon>
        <taxon>Bacillati</taxon>
        <taxon>Actinomycetota</taxon>
        <taxon>Actinomycetes</taxon>
        <taxon>Mycobacteriales</taxon>
        <taxon>Corynebacteriaceae</taxon>
        <taxon>Corynebacterium</taxon>
    </lineage>
</organism>
<sequence>MTSTATGSRTGHRTGTLTGTLTLLRFMLRRDRIRTTAWIIGLGLFAFYCAVVEAGETLVGDEENLAGVAVLFLDPVGRMIMGPGYGMEDPTFQRLFAAGYAIFIYIGFALMSVFTVIRHTRVDEQAGRTELVRANIVGRHATLTAALILTVVANVAAGLLVFGAAVTADFDVHGSLLIAACSVAVGLFFMGAAAVSAQLNEFSRGATGMAAGLIGASYVIRMGGDVAEAGGSALSWASPLGWAQQTAPYVLDRWWPLFLLVGGAVVLTATGVWLSTKRDVGAGLLHTRRGRPEAAAWLGTPVGMALRTLRGGLRSWGMALVVAALLLGGFSQPLVDAQDDLPEAMKTIIGGDDLILGFQSFIALIIAMFIAASAVSALQQVRDEEVRGRAEFGLSAPVGRVRWLGAHLVVILGAVALTLLLTGLGAGAGAVAVLGDDGWSTFADVALAVLLYAPAVLATMGIVVALFGWLPRWAGPVGWTLLGFAVLETAFGEMLGLPDWLRSLNIFGHLAQYPAVPVEVAPVLWLTGIGVLGIAAGLVGWRHREVNRV</sequence>
<protein>
    <submittedName>
        <fullName evidence="2">ABC transporter permease</fullName>
    </submittedName>
</protein>
<feature type="transmembrane region" description="Helical" evidence="1">
    <location>
        <begin position="445"/>
        <end position="470"/>
    </location>
</feature>
<dbReference type="AlphaFoldDB" id="A0A9D2TML8"/>
<accession>A0A9D2TML8</accession>